<dbReference type="EMBL" id="AP014924">
    <property type="protein sequence ID" value="BAS27370.1"/>
    <property type="molecule type" value="Genomic_DNA"/>
</dbReference>
<reference evidence="2" key="1">
    <citation type="submission" date="2015-07" db="EMBL/GenBank/DDBJ databases">
        <title>Complete genome sequence and phylogenetic analysis of Limnochorda pilosa.</title>
        <authorList>
            <person name="Watanabe M."/>
            <person name="Kojima H."/>
            <person name="Fukui M."/>
        </authorList>
    </citation>
    <scope>NUCLEOTIDE SEQUENCE [LARGE SCALE GENOMIC DNA]</scope>
    <source>
        <strain evidence="2">HC45</strain>
    </source>
</reference>
<dbReference type="AlphaFoldDB" id="A0A0K2SJU9"/>
<evidence type="ECO:0000313" key="2">
    <source>
        <dbReference type="Proteomes" id="UP000065807"/>
    </source>
</evidence>
<proteinExistence type="predicted"/>
<keyword evidence="2" id="KW-1185">Reference proteome</keyword>
<organism evidence="1 2">
    <name type="scientific">Limnochorda pilosa</name>
    <dbReference type="NCBI Taxonomy" id="1555112"/>
    <lineage>
        <taxon>Bacteria</taxon>
        <taxon>Bacillati</taxon>
        <taxon>Bacillota</taxon>
        <taxon>Limnochordia</taxon>
        <taxon>Limnochordales</taxon>
        <taxon>Limnochordaceae</taxon>
        <taxon>Limnochorda</taxon>
    </lineage>
</organism>
<dbReference type="STRING" id="1555112.LIP_1523"/>
<gene>
    <name evidence="1" type="ORF">LIP_1523</name>
</gene>
<accession>A0A0K2SJU9</accession>
<reference evidence="2" key="2">
    <citation type="journal article" date="2016" name="Int. J. Syst. Evol. Microbiol.">
        <title>Complete genome sequence and cell structure of Limnochorda pilosa, a Gram-negative spore-former within the phylum Firmicutes.</title>
        <authorList>
            <person name="Watanabe M."/>
            <person name="Kojima H."/>
            <person name="Fukui M."/>
        </authorList>
    </citation>
    <scope>NUCLEOTIDE SEQUENCE [LARGE SCALE GENOMIC DNA]</scope>
    <source>
        <strain evidence="2">HC45</strain>
    </source>
</reference>
<dbReference type="Proteomes" id="UP000065807">
    <property type="component" value="Chromosome"/>
</dbReference>
<evidence type="ECO:0000313" key="1">
    <source>
        <dbReference type="EMBL" id="BAS27370.1"/>
    </source>
</evidence>
<protein>
    <submittedName>
        <fullName evidence="1">Uncharacterized protein</fullName>
    </submittedName>
</protein>
<name>A0A0K2SJU9_LIMPI</name>
<dbReference type="KEGG" id="lpil:LIP_1523"/>
<sequence>MGGGPGRRSGSLDLEAGLFLVRSSPRSYPLSDEALAERVAAALEAGARAAATLRRRRPEATAEELARELGVPVTESTSSGSATGASRVRLADFLAGRGIVVYREGLERVAAALREMLPDEREIDVVARELLVAHELFHALSHLRPGGELPALPRVSRQLGYTARFLGIPFRAAIPELEEVAAHGFSTAWTRLAVPALLVHAHVAARYDPRWAEWGRPHGPGQ</sequence>